<dbReference type="InterPro" id="IPR002798">
    <property type="entry name" value="SpoIIM-like"/>
</dbReference>
<dbReference type="Pfam" id="PF01944">
    <property type="entry name" value="SpoIIM"/>
    <property type="match status" value="1"/>
</dbReference>
<dbReference type="PANTHER" id="PTHR35337">
    <property type="entry name" value="SLR1478 PROTEIN"/>
    <property type="match status" value="1"/>
</dbReference>
<feature type="transmembrane region" description="Helical" evidence="1">
    <location>
        <begin position="118"/>
        <end position="143"/>
    </location>
</feature>
<dbReference type="AlphaFoldDB" id="A0A140LD80"/>
<organism evidence="2 3">
    <name type="scientific">Fervidicola ferrireducens</name>
    <dbReference type="NCBI Taxonomy" id="520764"/>
    <lineage>
        <taxon>Bacteria</taxon>
        <taxon>Bacillati</taxon>
        <taxon>Bacillota</taxon>
        <taxon>Clostridia</taxon>
        <taxon>Thermosediminibacterales</taxon>
        <taxon>Thermosediminibacteraceae</taxon>
        <taxon>Fervidicola</taxon>
    </lineage>
</organism>
<dbReference type="InParanoid" id="A0A140LD80"/>
<dbReference type="PROSITE" id="PS51257">
    <property type="entry name" value="PROKAR_LIPOPROTEIN"/>
    <property type="match status" value="1"/>
</dbReference>
<evidence type="ECO:0000313" key="2">
    <source>
        <dbReference type="EMBL" id="KXG78505.1"/>
    </source>
</evidence>
<gene>
    <name evidence="2" type="ORF">AN618_02610</name>
</gene>
<comment type="caution">
    <text evidence="2">The sequence shown here is derived from an EMBL/GenBank/DDBJ whole genome shotgun (WGS) entry which is preliminary data.</text>
</comment>
<sequence>MKAVLDSFRGKAVYVFFASLIFLTGCFLGWLVFWQNPVFFLENLDKLLGNLLEISEKMERASKLSVAGYIFQNNARALLVMIFGGIAFGIVPFSALVFNGFVVGVVLALNFYHGQSLYFFLAGMLPHGILELPAILTGAAFGLKTGAELLFSKGKSRIKILKENLKEGILALGILIPVLLIAALIEAVVTPLILSPFYR</sequence>
<keyword evidence="3" id="KW-1185">Reference proteome</keyword>
<feature type="transmembrane region" description="Helical" evidence="1">
    <location>
        <begin position="169"/>
        <end position="194"/>
    </location>
</feature>
<name>A0A140LD80_9FIRM</name>
<dbReference type="Proteomes" id="UP000070427">
    <property type="component" value="Unassembled WGS sequence"/>
</dbReference>
<accession>A0A140LD80</accession>
<reference evidence="2 3" key="1">
    <citation type="submission" date="2015-12" db="EMBL/GenBank/DDBJ databases">
        <title>Draft genome sequnece of Fervidicola ferrireducens strain Y170.</title>
        <authorList>
            <person name="Patel B.K."/>
        </authorList>
    </citation>
    <scope>NUCLEOTIDE SEQUENCE [LARGE SCALE GENOMIC DNA]</scope>
    <source>
        <strain evidence="2 3">Y170</strain>
    </source>
</reference>
<feature type="transmembrane region" description="Helical" evidence="1">
    <location>
        <begin position="12"/>
        <end position="33"/>
    </location>
</feature>
<keyword evidence="1" id="KW-0812">Transmembrane</keyword>
<dbReference type="EMBL" id="LOED01000002">
    <property type="protein sequence ID" value="KXG78505.1"/>
    <property type="molecule type" value="Genomic_DNA"/>
</dbReference>
<feature type="transmembrane region" description="Helical" evidence="1">
    <location>
        <begin position="78"/>
        <end position="111"/>
    </location>
</feature>
<keyword evidence="1" id="KW-1133">Transmembrane helix</keyword>
<dbReference type="PANTHER" id="PTHR35337:SF1">
    <property type="entry name" value="SLR1478 PROTEIN"/>
    <property type="match status" value="1"/>
</dbReference>
<keyword evidence="1" id="KW-0472">Membrane</keyword>
<evidence type="ECO:0000313" key="3">
    <source>
        <dbReference type="Proteomes" id="UP000070427"/>
    </source>
</evidence>
<evidence type="ECO:0008006" key="4">
    <source>
        <dbReference type="Google" id="ProtNLM"/>
    </source>
</evidence>
<dbReference type="RefSeq" id="WP_066351111.1">
    <property type="nucleotide sequence ID" value="NZ_LOED01000002.1"/>
</dbReference>
<protein>
    <recommendedName>
        <fullName evidence="4">Stage II sporulation protein M</fullName>
    </recommendedName>
</protein>
<dbReference type="STRING" id="520764.AN618_02610"/>
<evidence type="ECO:0000256" key="1">
    <source>
        <dbReference type="SAM" id="Phobius"/>
    </source>
</evidence>
<proteinExistence type="predicted"/>